<keyword evidence="10" id="KW-0573">Peptidoglycan synthesis</keyword>
<keyword evidence="8" id="KW-0378">Hydrolase</keyword>
<evidence type="ECO:0000256" key="1">
    <source>
        <dbReference type="ARBA" id="ARBA00003217"/>
    </source>
</evidence>
<reference evidence="15 16" key="2">
    <citation type="journal article" date="2016" name="Sci. Rep.">
        <title>The genome of Rhizobiales bacteria in predatory ants reveals urease gene functions but no genes for nitrogen fixation.</title>
        <authorList>
            <person name="Neuvonen M.M."/>
            <person name="Tamarit D."/>
            <person name="Naslund K."/>
            <person name="Liebig J."/>
            <person name="Feldhaar H."/>
            <person name="Moran N.A."/>
            <person name="Guy L."/>
            <person name="Andersson S.G."/>
        </authorList>
    </citation>
    <scope>NUCLEOTIDE SEQUENCE [LARGE SCALE GENOMIC DNA]</scope>
    <source>
        <strain evidence="15 16">Hsal</strain>
    </source>
</reference>
<evidence type="ECO:0000256" key="3">
    <source>
        <dbReference type="ARBA" id="ARBA00007164"/>
    </source>
</evidence>
<dbReference type="PRINTS" id="PR00725">
    <property type="entry name" value="DADACBPTASE1"/>
</dbReference>
<keyword evidence="7" id="KW-0732">Signal</keyword>
<evidence type="ECO:0000256" key="2">
    <source>
        <dbReference type="ARBA" id="ARBA00004752"/>
    </source>
</evidence>
<dbReference type="InterPro" id="IPR015956">
    <property type="entry name" value="Peniciliin-bd_prot_C_sf"/>
</dbReference>
<dbReference type="STRING" id="1902579.BHV28_09220"/>
<dbReference type="SUPFAM" id="SSF69189">
    <property type="entry name" value="Penicillin-binding protein associated domain"/>
    <property type="match status" value="1"/>
</dbReference>
<dbReference type="Pfam" id="PF00768">
    <property type="entry name" value="Peptidase_S11"/>
    <property type="match status" value="1"/>
</dbReference>
<evidence type="ECO:0000256" key="5">
    <source>
        <dbReference type="ARBA" id="ARBA00022645"/>
    </source>
</evidence>
<organism evidence="15 16">
    <name type="scientific">Candidatus Tokpelaia hoelldobleri</name>
    <dbReference type="NCBI Taxonomy" id="1902579"/>
    <lineage>
        <taxon>Bacteria</taxon>
        <taxon>Pseudomonadati</taxon>
        <taxon>Pseudomonadota</taxon>
        <taxon>Alphaproteobacteria</taxon>
        <taxon>Hyphomicrobiales</taxon>
        <taxon>Candidatus Tokpelaia</taxon>
    </lineage>
</organism>
<dbReference type="Gene3D" id="2.60.410.10">
    <property type="entry name" value="D-Ala-D-Ala carboxypeptidase, C-terminal domain"/>
    <property type="match status" value="1"/>
</dbReference>
<evidence type="ECO:0000256" key="6">
    <source>
        <dbReference type="ARBA" id="ARBA00022670"/>
    </source>
</evidence>
<gene>
    <name evidence="15" type="primary">dacA2</name>
    <name evidence="15" type="ORF">BHV28_09220</name>
</gene>
<dbReference type="PANTHER" id="PTHR21581:SF6">
    <property type="entry name" value="TRAFFICKING PROTEIN PARTICLE COMPLEX SUBUNIT 12"/>
    <property type="match status" value="1"/>
</dbReference>
<dbReference type="Gene3D" id="3.40.710.10">
    <property type="entry name" value="DD-peptidase/beta-lactamase superfamily"/>
    <property type="match status" value="1"/>
</dbReference>
<name>A0A1U9JUU3_9HYPH</name>
<evidence type="ECO:0000256" key="12">
    <source>
        <dbReference type="ARBA" id="ARBA00034000"/>
    </source>
</evidence>
<comment type="catalytic activity">
    <reaction evidence="12">
        <text>Preferential cleavage: (Ac)2-L-Lys-D-Ala-|-D-Ala. Also transpeptidation of peptidyl-alanyl moieties that are N-acyl substituents of D-alanine.</text>
        <dbReference type="EC" id="3.4.16.4"/>
    </reaction>
</comment>
<evidence type="ECO:0000313" key="16">
    <source>
        <dbReference type="Proteomes" id="UP000188912"/>
    </source>
</evidence>
<comment type="pathway">
    <text evidence="2">Cell wall biogenesis; peptidoglycan biosynthesis.</text>
</comment>
<evidence type="ECO:0000256" key="7">
    <source>
        <dbReference type="ARBA" id="ARBA00022729"/>
    </source>
</evidence>
<dbReference type="UniPathway" id="UPA00219"/>
<proteinExistence type="inferred from homology"/>
<accession>A0A1U9JUU3</accession>
<dbReference type="GO" id="GO:0009002">
    <property type="term" value="F:serine-type D-Ala-D-Ala carboxypeptidase activity"/>
    <property type="evidence" value="ECO:0007669"/>
    <property type="project" value="UniProtKB-EC"/>
</dbReference>
<dbReference type="GO" id="GO:0008360">
    <property type="term" value="P:regulation of cell shape"/>
    <property type="evidence" value="ECO:0007669"/>
    <property type="project" value="UniProtKB-KW"/>
</dbReference>
<dbReference type="EC" id="3.4.16.4" evidence="4"/>
<evidence type="ECO:0000259" key="14">
    <source>
        <dbReference type="SMART" id="SM00936"/>
    </source>
</evidence>
<dbReference type="InterPro" id="IPR018044">
    <property type="entry name" value="Peptidase_S11"/>
</dbReference>
<dbReference type="InterPro" id="IPR037167">
    <property type="entry name" value="Peptidase_S11_C_sf"/>
</dbReference>
<dbReference type="InterPro" id="IPR001967">
    <property type="entry name" value="Peptidase_S11_N"/>
</dbReference>
<dbReference type="GO" id="GO:0071555">
    <property type="term" value="P:cell wall organization"/>
    <property type="evidence" value="ECO:0007669"/>
    <property type="project" value="UniProtKB-KW"/>
</dbReference>
<feature type="domain" description="Peptidase S11 D-Ala-D-Ala carboxypeptidase A C-terminal" evidence="14">
    <location>
        <begin position="277"/>
        <end position="367"/>
    </location>
</feature>
<keyword evidence="9" id="KW-0133">Cell shape</keyword>
<dbReference type="SUPFAM" id="SSF56601">
    <property type="entry name" value="beta-lactamase/transpeptidase-like"/>
    <property type="match status" value="1"/>
</dbReference>
<dbReference type="KEGG" id="thd:BHV28_09220"/>
<evidence type="ECO:0000256" key="8">
    <source>
        <dbReference type="ARBA" id="ARBA00022801"/>
    </source>
</evidence>
<keyword evidence="16" id="KW-1185">Reference proteome</keyword>
<dbReference type="Proteomes" id="UP000188912">
    <property type="component" value="Chromosome"/>
</dbReference>
<keyword evidence="5" id="KW-0121">Carboxypeptidase</keyword>
<dbReference type="InterPro" id="IPR012338">
    <property type="entry name" value="Beta-lactam/transpept-like"/>
</dbReference>
<evidence type="ECO:0000313" key="15">
    <source>
        <dbReference type="EMBL" id="AQS41618.1"/>
    </source>
</evidence>
<evidence type="ECO:0000256" key="4">
    <source>
        <dbReference type="ARBA" id="ARBA00012448"/>
    </source>
</evidence>
<comment type="similarity">
    <text evidence="3 13">Belongs to the peptidase S11 family.</text>
</comment>
<dbReference type="SMART" id="SM00936">
    <property type="entry name" value="PBP5_C"/>
    <property type="match status" value="1"/>
</dbReference>
<evidence type="ECO:0000256" key="10">
    <source>
        <dbReference type="ARBA" id="ARBA00022984"/>
    </source>
</evidence>
<dbReference type="GO" id="GO:0006508">
    <property type="term" value="P:proteolysis"/>
    <property type="evidence" value="ECO:0007669"/>
    <property type="project" value="UniProtKB-KW"/>
</dbReference>
<dbReference type="AlphaFoldDB" id="A0A1U9JUU3"/>
<dbReference type="InterPro" id="IPR012907">
    <property type="entry name" value="Peptidase_S11_C"/>
</dbReference>
<keyword evidence="11" id="KW-0961">Cell wall biogenesis/degradation</keyword>
<evidence type="ECO:0000256" key="11">
    <source>
        <dbReference type="ARBA" id="ARBA00023316"/>
    </source>
</evidence>
<sequence>MRYFQALLYLALLFAPAWFLPSAQAEILRTSVPSVLLVDDATGTILFSQKADSAFFPATLSKLMTAEVIFDALKRREVTPETLYPVSRHAWLKGGAPSGTSTMFARINSTVAVKDLLQGLIVVNGNDSAIILAEGLGGSEEAFTRRMNERAAALGMAHSRFVNATGLPPAAGQKTSLQDMIFLARHIYRTYPEYFALYAQPSFEWSRVFQRNRNPLLGQGINIDGFAAAGAGKNGYSAIATAQMNNRRLFLAMTGISSDKQRTAETARILKWGFDNFERKLVYNAGALIGEAAVYGGTKGSAALKTVEPVAVLLPKANPPQLTGKIRYQGPLDAPVAAGADGGTFTLFAGETVVVEVPLVTAEAVENGGLSGKAWDAFVELTLGWIRKYR</sequence>
<keyword evidence="6" id="KW-0645">Protease</keyword>
<evidence type="ECO:0000256" key="13">
    <source>
        <dbReference type="RuleBase" id="RU004016"/>
    </source>
</evidence>
<dbReference type="PANTHER" id="PTHR21581">
    <property type="entry name" value="D-ALANYL-D-ALANINE CARBOXYPEPTIDASE"/>
    <property type="match status" value="1"/>
</dbReference>
<comment type="function">
    <text evidence="1">Removes C-terminal D-alanyl residues from sugar-peptide cell wall precursors.</text>
</comment>
<evidence type="ECO:0000256" key="9">
    <source>
        <dbReference type="ARBA" id="ARBA00022960"/>
    </source>
</evidence>
<reference evidence="15 16" key="1">
    <citation type="journal article" date="2010" name="Science">
        <title>Genomic comparison of the ants Camponotus floridanus and Harpegnathos saltator.</title>
        <authorList>
            <person name="Bonasio R."/>
            <person name="Zhang G."/>
            <person name="Ye C."/>
            <person name="Mutti N.S."/>
            <person name="Fang X."/>
            <person name="Qin N."/>
            <person name="Donahue G."/>
            <person name="Yang P."/>
            <person name="Li Q."/>
            <person name="Li C."/>
            <person name="Zhang P."/>
            <person name="Huang Z."/>
            <person name="Berger S.L."/>
            <person name="Reinberg D."/>
            <person name="Wang J."/>
            <person name="Liebig J."/>
        </authorList>
    </citation>
    <scope>NUCLEOTIDE SEQUENCE [LARGE SCALE GENOMIC DNA]</scope>
    <source>
        <strain evidence="15 16">Hsal</strain>
    </source>
</reference>
<dbReference type="GO" id="GO:0009252">
    <property type="term" value="P:peptidoglycan biosynthetic process"/>
    <property type="evidence" value="ECO:0007669"/>
    <property type="project" value="UniProtKB-UniPathway"/>
</dbReference>
<dbReference type="Pfam" id="PF07943">
    <property type="entry name" value="PBP5_C"/>
    <property type="match status" value="1"/>
</dbReference>
<protein>
    <recommendedName>
        <fullName evidence="4">serine-type D-Ala-D-Ala carboxypeptidase</fullName>
        <ecNumber evidence="4">3.4.16.4</ecNumber>
    </recommendedName>
</protein>
<dbReference type="EMBL" id="CP017315">
    <property type="protein sequence ID" value="AQS41618.1"/>
    <property type="molecule type" value="Genomic_DNA"/>
</dbReference>